<organism evidence="2 3">
    <name type="scientific">Anaerosolibacter carboniphilus</name>
    <dbReference type="NCBI Taxonomy" id="1417629"/>
    <lineage>
        <taxon>Bacteria</taxon>
        <taxon>Bacillati</taxon>
        <taxon>Bacillota</taxon>
        <taxon>Clostridia</taxon>
        <taxon>Peptostreptococcales</taxon>
        <taxon>Thermotaleaceae</taxon>
        <taxon>Anaerosolibacter</taxon>
    </lineage>
</organism>
<evidence type="ECO:0000256" key="1">
    <source>
        <dbReference type="SAM" id="Phobius"/>
    </source>
</evidence>
<comment type="caution">
    <text evidence="2">The sequence shown here is derived from an EMBL/GenBank/DDBJ whole genome shotgun (WGS) entry which is preliminary data.</text>
</comment>
<accession>A0A841KWS7</accession>
<protein>
    <submittedName>
        <fullName evidence="2">Uncharacterized protein</fullName>
    </submittedName>
</protein>
<dbReference type="AlphaFoldDB" id="A0A841KWS7"/>
<keyword evidence="1" id="KW-0472">Membrane</keyword>
<sequence>MNENDARDQGYKLPRWVIAILIISLSLNVATYFRVDSLKQEIRNTQNDISTLSGSINGSVSSSMSQINEMLKKESSLITEFKYEFGEYKDKRIDLLLNVKPKVYTAGDKLYFSYKTDNERPALIEAQSLDNINFESKINVSILDNIDIDLIIDNGASRKTEKLESIYRPAEKFTARLSANPLGGSMTYNKEKSALMISYGFELFDAGTDMNEYILSDVKLSIVVNDKKIATEPIPNVGEHYYSIQLKDYRIPCKIGDQVDIYITARDNKGFDYSSLVESWKLEENGAIGQGDKMMEMGRVEIR</sequence>
<keyword evidence="3" id="KW-1185">Reference proteome</keyword>
<keyword evidence="1" id="KW-1133">Transmembrane helix</keyword>
<proteinExistence type="predicted"/>
<name>A0A841KWS7_9FIRM</name>
<dbReference type="Proteomes" id="UP000579281">
    <property type="component" value="Unassembled WGS sequence"/>
</dbReference>
<gene>
    <name evidence="2" type="ORF">HNQ80_001471</name>
</gene>
<dbReference type="EMBL" id="JACHEN010000007">
    <property type="protein sequence ID" value="MBB6215382.1"/>
    <property type="molecule type" value="Genomic_DNA"/>
</dbReference>
<feature type="transmembrane region" description="Helical" evidence="1">
    <location>
        <begin position="16"/>
        <end position="35"/>
    </location>
</feature>
<evidence type="ECO:0000313" key="2">
    <source>
        <dbReference type="EMBL" id="MBB6215382.1"/>
    </source>
</evidence>
<dbReference type="RefSeq" id="WP_184309631.1">
    <property type="nucleotide sequence ID" value="NZ_JACHEN010000007.1"/>
</dbReference>
<keyword evidence="1" id="KW-0812">Transmembrane</keyword>
<evidence type="ECO:0000313" key="3">
    <source>
        <dbReference type="Proteomes" id="UP000579281"/>
    </source>
</evidence>
<reference evidence="2 3" key="1">
    <citation type="submission" date="2020-08" db="EMBL/GenBank/DDBJ databases">
        <title>Genomic Encyclopedia of Type Strains, Phase IV (KMG-IV): sequencing the most valuable type-strain genomes for metagenomic binning, comparative biology and taxonomic classification.</title>
        <authorList>
            <person name="Goeker M."/>
        </authorList>
    </citation>
    <scope>NUCLEOTIDE SEQUENCE [LARGE SCALE GENOMIC DNA]</scope>
    <source>
        <strain evidence="2 3">DSM 103526</strain>
    </source>
</reference>